<dbReference type="RefSeq" id="WP_211141987.1">
    <property type="nucleotide sequence ID" value="NZ_JAEEGB010000006.1"/>
</dbReference>
<comment type="caution">
    <text evidence="2">The sequence shown here is derived from an EMBL/GenBank/DDBJ whole genome shotgun (WGS) entry which is preliminary data.</text>
</comment>
<evidence type="ECO:0000313" key="2">
    <source>
        <dbReference type="EMBL" id="MBI6872495.1"/>
    </source>
</evidence>
<protein>
    <submittedName>
        <fullName evidence="2">Uncharacterized protein</fullName>
    </submittedName>
</protein>
<evidence type="ECO:0000313" key="3">
    <source>
        <dbReference type="Proteomes" id="UP000622687"/>
    </source>
</evidence>
<evidence type="ECO:0000256" key="1">
    <source>
        <dbReference type="SAM" id="MobiDB-lite"/>
    </source>
</evidence>
<gene>
    <name evidence="2" type="ORF">I6U51_07195</name>
</gene>
<sequence>MDANKNILSKSDQDKRLKNYSEVDSFNRLSDKDSETTSSLTAGGDESFISRELNGSFHQNS</sequence>
<dbReference type="AlphaFoldDB" id="A0A934HQK2"/>
<organism evidence="2 3">
    <name type="scientific">Clostridium aciditolerans</name>
    <dbReference type="NCBI Taxonomy" id="339861"/>
    <lineage>
        <taxon>Bacteria</taxon>
        <taxon>Bacillati</taxon>
        <taxon>Bacillota</taxon>
        <taxon>Clostridia</taxon>
        <taxon>Eubacteriales</taxon>
        <taxon>Clostridiaceae</taxon>
        <taxon>Clostridium</taxon>
    </lineage>
</organism>
<accession>A0A934HQK2</accession>
<dbReference type="Proteomes" id="UP000622687">
    <property type="component" value="Unassembled WGS sequence"/>
</dbReference>
<feature type="region of interest" description="Disordered" evidence="1">
    <location>
        <begin position="29"/>
        <end position="61"/>
    </location>
</feature>
<proteinExistence type="predicted"/>
<reference evidence="2" key="1">
    <citation type="submission" date="2020-12" db="EMBL/GenBank/DDBJ databases">
        <title>Clostridium thailandense sp. nov., a novel acetogenic bacterium isolated from peat land soil in Thailand.</title>
        <authorList>
            <person name="Chaikitkaew S."/>
            <person name="Birkeland N.K."/>
        </authorList>
    </citation>
    <scope>NUCLEOTIDE SEQUENCE</scope>
    <source>
        <strain evidence="2">DSM 17425</strain>
    </source>
</reference>
<dbReference type="EMBL" id="JAEEGB010000006">
    <property type="protein sequence ID" value="MBI6872495.1"/>
    <property type="molecule type" value="Genomic_DNA"/>
</dbReference>
<name>A0A934HQK2_9CLOT</name>
<keyword evidence="3" id="KW-1185">Reference proteome</keyword>